<reference evidence="2" key="1">
    <citation type="submission" date="2013-05" db="EMBL/GenBank/DDBJ databases">
        <authorList>
            <person name="Yim A.K.Y."/>
            <person name="Chan T.F."/>
            <person name="Ji K.M."/>
            <person name="Liu X.Y."/>
            <person name="Zhou J.W."/>
            <person name="Li R.Q."/>
            <person name="Yang K.Y."/>
            <person name="Li J."/>
            <person name="Li M."/>
            <person name="Law P.T.W."/>
            <person name="Wu Y.L."/>
            <person name="Cai Z.L."/>
            <person name="Qin H."/>
            <person name="Bao Y."/>
            <person name="Leung R.K.K."/>
            <person name="Ng P.K.S."/>
            <person name="Zou J."/>
            <person name="Zhong X.J."/>
            <person name="Ran P.X."/>
            <person name="Zhong N.S."/>
            <person name="Liu Z.G."/>
            <person name="Tsui S.K.W."/>
        </authorList>
    </citation>
    <scope>NUCLEOTIDE SEQUENCE</scope>
    <source>
        <strain evidence="2">Derf</strain>
        <tissue evidence="2">Whole organism</tissue>
    </source>
</reference>
<name>A0A922L0L8_DERFA</name>
<organism evidence="2 3">
    <name type="scientific">Dermatophagoides farinae</name>
    <name type="common">American house dust mite</name>
    <dbReference type="NCBI Taxonomy" id="6954"/>
    <lineage>
        <taxon>Eukaryota</taxon>
        <taxon>Metazoa</taxon>
        <taxon>Ecdysozoa</taxon>
        <taxon>Arthropoda</taxon>
        <taxon>Chelicerata</taxon>
        <taxon>Arachnida</taxon>
        <taxon>Acari</taxon>
        <taxon>Acariformes</taxon>
        <taxon>Sarcoptiformes</taxon>
        <taxon>Astigmata</taxon>
        <taxon>Psoroptidia</taxon>
        <taxon>Analgoidea</taxon>
        <taxon>Pyroglyphidae</taxon>
        <taxon>Dermatophagoidinae</taxon>
        <taxon>Dermatophagoides</taxon>
    </lineage>
</organism>
<comment type="caution">
    <text evidence="2">The sequence shown here is derived from an EMBL/GenBank/DDBJ whole genome shotgun (WGS) entry which is preliminary data.</text>
</comment>
<keyword evidence="1" id="KW-0732">Signal</keyword>
<feature type="signal peptide" evidence="1">
    <location>
        <begin position="1"/>
        <end position="19"/>
    </location>
</feature>
<sequence>FDVVVLVAILLIVVLLAHGHDIQPSNRNVPIHFDVSIYLYNYNQAYLYSHFLVHGHGFISTCIGFNGTGSPDLRGGSGAISNGISLYFGNASRKDHNEFLHLGHRHDYVE</sequence>
<protein>
    <submittedName>
        <fullName evidence="2">Uncharacterized protein</fullName>
    </submittedName>
</protein>
<evidence type="ECO:0000256" key="1">
    <source>
        <dbReference type="SAM" id="SignalP"/>
    </source>
</evidence>
<dbReference type="EMBL" id="ASGP02000005">
    <property type="protein sequence ID" value="KAH9506858.1"/>
    <property type="molecule type" value="Genomic_DNA"/>
</dbReference>
<proteinExistence type="predicted"/>
<reference evidence="2" key="2">
    <citation type="journal article" date="2022" name="Res Sq">
        <title>Comparative Genomics Reveals Insights into the Divergent Evolution of Astigmatic Mites and Household Pest Adaptations.</title>
        <authorList>
            <person name="Xiong Q."/>
            <person name="Wan A.T.-Y."/>
            <person name="Liu X.-Y."/>
            <person name="Fung C.S.-H."/>
            <person name="Xiao X."/>
            <person name="Malainual N."/>
            <person name="Hou J."/>
            <person name="Wang L."/>
            <person name="Wang M."/>
            <person name="Yang K."/>
            <person name="Cui Y."/>
            <person name="Leung E."/>
            <person name="Nong W."/>
            <person name="Shin S.-K."/>
            <person name="Au S."/>
            <person name="Jeong K.Y."/>
            <person name="Chew F.T."/>
            <person name="Hui J."/>
            <person name="Leung T.F."/>
            <person name="Tungtrongchitr A."/>
            <person name="Zhong N."/>
            <person name="Liu Z."/>
            <person name="Tsui S."/>
        </authorList>
    </citation>
    <scope>NUCLEOTIDE SEQUENCE</scope>
    <source>
        <strain evidence="2">Derf</strain>
        <tissue evidence="2">Whole organism</tissue>
    </source>
</reference>
<evidence type="ECO:0000313" key="3">
    <source>
        <dbReference type="Proteomes" id="UP000790347"/>
    </source>
</evidence>
<evidence type="ECO:0000313" key="2">
    <source>
        <dbReference type="EMBL" id="KAH9506858.1"/>
    </source>
</evidence>
<gene>
    <name evidence="2" type="ORF">DERF_011569</name>
</gene>
<dbReference type="AlphaFoldDB" id="A0A922L0L8"/>
<dbReference type="Proteomes" id="UP000790347">
    <property type="component" value="Unassembled WGS sequence"/>
</dbReference>
<keyword evidence="3" id="KW-1185">Reference proteome</keyword>
<feature type="chain" id="PRO_5037104008" evidence="1">
    <location>
        <begin position="20"/>
        <end position="110"/>
    </location>
</feature>
<accession>A0A922L0L8</accession>
<feature type="non-terminal residue" evidence="2">
    <location>
        <position position="1"/>
    </location>
</feature>